<name>A0AAW9QAR6_9BURK</name>
<sequence>MKILIIGASRGVGRELVRQCLAAGDQVTATARRPQDVAALQQAGAQAFALDVADATSAAGLAWRIDGAGFDQVWLVAGVYGPRTQGLESPSEADFDAVMHTNVLGAMRVLPQLADALAPGARVAVLSSRMGSIGSRTATAGWLYRASKAALNSVLKDVSLAWAGHATCVALHPGWVQTEMGGAQADLTPERSAADLRRTVGALKPEQSGGFFDHDGTPIAW</sequence>
<organism evidence="1 2">
    <name type="scientific">Aquincola agrisoli</name>
    <dbReference type="NCBI Taxonomy" id="3119538"/>
    <lineage>
        <taxon>Bacteria</taxon>
        <taxon>Pseudomonadati</taxon>
        <taxon>Pseudomonadota</taxon>
        <taxon>Betaproteobacteria</taxon>
        <taxon>Burkholderiales</taxon>
        <taxon>Sphaerotilaceae</taxon>
        <taxon>Aquincola</taxon>
    </lineage>
</organism>
<dbReference type="InterPro" id="IPR002347">
    <property type="entry name" value="SDR_fam"/>
</dbReference>
<comment type="caution">
    <text evidence="1">The sequence shown here is derived from an EMBL/GenBank/DDBJ whole genome shotgun (WGS) entry which is preliminary data.</text>
</comment>
<dbReference type="Pfam" id="PF00106">
    <property type="entry name" value="adh_short"/>
    <property type="match status" value="1"/>
</dbReference>
<dbReference type="InterPro" id="IPR036291">
    <property type="entry name" value="NAD(P)-bd_dom_sf"/>
</dbReference>
<reference evidence="1 2" key="1">
    <citation type="submission" date="2024-02" db="EMBL/GenBank/DDBJ databases">
        <title>Genome sequence of Aquincola sp. MAHUQ-54.</title>
        <authorList>
            <person name="Huq M.A."/>
        </authorList>
    </citation>
    <scope>NUCLEOTIDE SEQUENCE [LARGE SCALE GENOMIC DNA]</scope>
    <source>
        <strain evidence="1 2">MAHUQ-54</strain>
    </source>
</reference>
<dbReference type="PANTHER" id="PTHR45458">
    <property type="entry name" value="SHORT-CHAIN DEHYDROGENASE/REDUCTASE SDR"/>
    <property type="match status" value="1"/>
</dbReference>
<dbReference type="SUPFAM" id="SSF51735">
    <property type="entry name" value="NAD(P)-binding Rossmann-fold domains"/>
    <property type="match status" value="1"/>
</dbReference>
<proteinExistence type="predicted"/>
<dbReference type="InterPro" id="IPR052184">
    <property type="entry name" value="SDR_enzymes"/>
</dbReference>
<keyword evidence="2" id="KW-1185">Reference proteome</keyword>
<evidence type="ECO:0000313" key="2">
    <source>
        <dbReference type="Proteomes" id="UP001336250"/>
    </source>
</evidence>
<dbReference type="Gene3D" id="3.40.50.720">
    <property type="entry name" value="NAD(P)-binding Rossmann-like Domain"/>
    <property type="match status" value="1"/>
</dbReference>
<protein>
    <submittedName>
        <fullName evidence="1">SDR family oxidoreductase</fullName>
    </submittedName>
</protein>
<dbReference type="RefSeq" id="WP_332289279.1">
    <property type="nucleotide sequence ID" value="NZ_JAZIBG010000024.1"/>
</dbReference>
<dbReference type="GO" id="GO:0016616">
    <property type="term" value="F:oxidoreductase activity, acting on the CH-OH group of donors, NAD or NADP as acceptor"/>
    <property type="evidence" value="ECO:0007669"/>
    <property type="project" value="TreeGrafter"/>
</dbReference>
<dbReference type="PANTHER" id="PTHR45458:SF1">
    <property type="entry name" value="SHORT CHAIN DEHYDROGENASE"/>
    <property type="match status" value="1"/>
</dbReference>
<dbReference type="AlphaFoldDB" id="A0AAW9QAR6"/>
<dbReference type="EMBL" id="JAZIBG010000024">
    <property type="protein sequence ID" value="MEF7614310.1"/>
    <property type="molecule type" value="Genomic_DNA"/>
</dbReference>
<accession>A0AAW9QAR6</accession>
<dbReference type="NCBIfam" id="NF005403">
    <property type="entry name" value="PRK06953.1"/>
    <property type="match status" value="1"/>
</dbReference>
<dbReference type="PRINTS" id="PR00081">
    <property type="entry name" value="GDHRDH"/>
</dbReference>
<gene>
    <name evidence="1" type="ORF">V4F39_10355</name>
</gene>
<evidence type="ECO:0000313" key="1">
    <source>
        <dbReference type="EMBL" id="MEF7614310.1"/>
    </source>
</evidence>
<dbReference type="Proteomes" id="UP001336250">
    <property type="component" value="Unassembled WGS sequence"/>
</dbReference>